<sequence>MSRNRKDVVTLFDVFCEVGATLDGGVAVILQKYPDDFNHEQTLKSVAQFSFPCGVDEIGKGLIYQQVVLRNSEYGFSSIFH</sequence>
<dbReference type="EMBL" id="UZAJ01016323">
    <property type="protein sequence ID" value="VDO75865.1"/>
    <property type="molecule type" value="Genomic_DNA"/>
</dbReference>
<gene>
    <name evidence="1" type="ORF">OFLC_LOCUS11357</name>
</gene>
<name>A0A183HV42_9BILA</name>
<evidence type="ECO:0000313" key="3">
    <source>
        <dbReference type="WBParaSite" id="OFLC_0001135401-mRNA-1"/>
    </source>
</evidence>
<reference evidence="3" key="1">
    <citation type="submission" date="2016-06" db="UniProtKB">
        <authorList>
            <consortium name="WormBaseParasite"/>
        </authorList>
    </citation>
    <scope>IDENTIFICATION</scope>
</reference>
<evidence type="ECO:0000313" key="1">
    <source>
        <dbReference type="EMBL" id="VDO75865.1"/>
    </source>
</evidence>
<accession>A0A183HV42</accession>
<organism evidence="3">
    <name type="scientific">Onchocerca flexuosa</name>
    <dbReference type="NCBI Taxonomy" id="387005"/>
    <lineage>
        <taxon>Eukaryota</taxon>
        <taxon>Metazoa</taxon>
        <taxon>Ecdysozoa</taxon>
        <taxon>Nematoda</taxon>
        <taxon>Chromadorea</taxon>
        <taxon>Rhabditida</taxon>
        <taxon>Spirurina</taxon>
        <taxon>Spiruromorpha</taxon>
        <taxon>Filarioidea</taxon>
        <taxon>Onchocercidae</taxon>
        <taxon>Onchocerca</taxon>
    </lineage>
</organism>
<dbReference type="AlphaFoldDB" id="A0A183HV42"/>
<protein>
    <submittedName>
        <fullName evidence="3">Copine domain-containing protein</fullName>
    </submittedName>
</protein>
<proteinExistence type="predicted"/>
<dbReference type="Proteomes" id="UP000267606">
    <property type="component" value="Unassembled WGS sequence"/>
</dbReference>
<evidence type="ECO:0000313" key="2">
    <source>
        <dbReference type="Proteomes" id="UP000267606"/>
    </source>
</evidence>
<keyword evidence="2" id="KW-1185">Reference proteome</keyword>
<dbReference type="STRING" id="387005.A0A183HV42"/>
<dbReference type="WBParaSite" id="OFLC_0001135401-mRNA-1">
    <property type="protein sequence ID" value="OFLC_0001135401-mRNA-1"/>
    <property type="gene ID" value="OFLC_0001135401"/>
</dbReference>
<reference evidence="1 2" key="2">
    <citation type="submission" date="2018-11" db="EMBL/GenBank/DDBJ databases">
        <authorList>
            <consortium name="Pathogen Informatics"/>
        </authorList>
    </citation>
    <scope>NUCLEOTIDE SEQUENCE [LARGE SCALE GENOMIC DNA]</scope>
</reference>
<dbReference type="Gene3D" id="3.30.450.200">
    <property type="match status" value="1"/>
</dbReference>